<accession>A0A5R8NZY2</accession>
<reference evidence="3 4" key="1">
    <citation type="submission" date="2019-05" db="EMBL/GenBank/DDBJ databases">
        <title>Genomes sequences of two Nocardia cyriacigeorgica environmental isolates, type strains Nocardia asteroides ATCC 19247 and Nocardia cyriacigeorgica DSM 44484.</title>
        <authorList>
            <person name="Vautrin F."/>
            <person name="Bergeron E."/>
            <person name="Dubost A."/>
            <person name="Abrouk D."/>
            <person name="Rodriguez Nava V."/>
            <person name="Pujic P."/>
        </authorList>
    </citation>
    <scope>NUCLEOTIDE SEQUENCE [LARGE SCALE GENOMIC DNA]</scope>
    <source>
        <strain evidence="3 4">EML 446</strain>
    </source>
</reference>
<dbReference type="Gene3D" id="3.40.109.10">
    <property type="entry name" value="NADH Oxidase"/>
    <property type="match status" value="1"/>
</dbReference>
<dbReference type="NCBIfam" id="TIGR03605">
    <property type="entry name" value="antibiot_sagB"/>
    <property type="match status" value="1"/>
</dbReference>
<dbReference type="InterPro" id="IPR020051">
    <property type="entry name" value="SagB-type_dehydrogenase"/>
</dbReference>
<feature type="domain" description="Cyanobactin oxidase ThcOx second" evidence="2">
    <location>
        <begin position="126"/>
        <end position="220"/>
    </location>
</feature>
<dbReference type="InterPro" id="IPR000415">
    <property type="entry name" value="Nitroreductase-like"/>
</dbReference>
<organism evidence="3 4">
    <name type="scientific">Nocardia cyriacigeorgica</name>
    <dbReference type="NCBI Taxonomy" id="135487"/>
    <lineage>
        <taxon>Bacteria</taxon>
        <taxon>Bacillati</taxon>
        <taxon>Actinomycetota</taxon>
        <taxon>Actinomycetes</taxon>
        <taxon>Mycobacteriales</taxon>
        <taxon>Nocardiaceae</taxon>
        <taxon>Nocardia</taxon>
    </lineage>
</organism>
<dbReference type="InterPro" id="IPR054488">
    <property type="entry name" value="ThcOx_dom2"/>
</dbReference>
<feature type="domain" description="Nitroreductase" evidence="1">
    <location>
        <begin position="276"/>
        <end position="463"/>
    </location>
</feature>
<dbReference type="EMBL" id="VBUT01000001">
    <property type="protein sequence ID" value="TLF82472.1"/>
    <property type="molecule type" value="Genomic_DNA"/>
</dbReference>
<evidence type="ECO:0000313" key="3">
    <source>
        <dbReference type="EMBL" id="TLF82472.1"/>
    </source>
</evidence>
<sequence>MTRSSPSTKESDAVSAVTYPDQTRFALRDGVTCVATASGAVLLNPPDNRKLTGLTESQLQALKQLGQGSATLGEQTGEDAGALMSELADAGWLTVTIRDGGREQYTIRPFTRPPARPRTPLPASWVLSKFAVLHRDRDGFLLEHPMSWCDLRIHDPRLLAALDGPGAAETGVAQDVLDRLAQDLYWGGFLVDDAAAEDREFSTRSWSAPDLWFHRRSTLGPRTITWEHFGPTKWGKGSFPQPPARKPAYPGAPVALAKPDLESLRIEDPSLTDVLEDRVSCRDYDDAAPMTVDQLGELLYRTARTRSVRQVAEGEELVSRPYPSGGSVYELELYPIVRNVAGLKPGMYHYDSFEHALRPVADADSPAVRKLVRSTSATLTDGAEPQLVLLLAARSGRVMWTYEQVAYASILKHVGVLMQTLYLAATAMGLGACAQGFSDTGAFVTAAGVDELEECSVGSVIVGTPARKR</sequence>
<evidence type="ECO:0000259" key="2">
    <source>
        <dbReference type="Pfam" id="PF22767"/>
    </source>
</evidence>
<evidence type="ECO:0000313" key="4">
    <source>
        <dbReference type="Proteomes" id="UP000306378"/>
    </source>
</evidence>
<dbReference type="InterPro" id="IPR052544">
    <property type="entry name" value="Bacteriocin_Proc_Enz"/>
</dbReference>
<dbReference type="AlphaFoldDB" id="A0A5R8NZY2"/>
<dbReference type="SUPFAM" id="SSF55469">
    <property type="entry name" value="FMN-dependent nitroreductase-like"/>
    <property type="match status" value="1"/>
</dbReference>
<dbReference type="GO" id="GO:0016491">
    <property type="term" value="F:oxidoreductase activity"/>
    <property type="evidence" value="ECO:0007669"/>
    <property type="project" value="InterPro"/>
</dbReference>
<name>A0A5R8NZY2_9NOCA</name>
<dbReference type="PANTHER" id="PTHR43745">
    <property type="entry name" value="NITROREDUCTASE MJ1384-RELATED"/>
    <property type="match status" value="1"/>
</dbReference>
<dbReference type="InterPro" id="IPR029479">
    <property type="entry name" value="Nitroreductase"/>
</dbReference>
<dbReference type="CDD" id="cd02142">
    <property type="entry name" value="McbC_SagB-like_oxidoreductase"/>
    <property type="match status" value="1"/>
</dbReference>
<dbReference type="Pfam" id="PF00881">
    <property type="entry name" value="Nitroreductase"/>
    <property type="match status" value="1"/>
</dbReference>
<evidence type="ECO:0000259" key="1">
    <source>
        <dbReference type="Pfam" id="PF00881"/>
    </source>
</evidence>
<dbReference type="PANTHER" id="PTHR43745:SF2">
    <property type="entry name" value="NITROREDUCTASE MJ1384-RELATED"/>
    <property type="match status" value="1"/>
</dbReference>
<dbReference type="Proteomes" id="UP000306378">
    <property type="component" value="Unassembled WGS sequence"/>
</dbReference>
<gene>
    <name evidence="3" type="ORF">FEK34_01640</name>
</gene>
<dbReference type="Pfam" id="PF22767">
    <property type="entry name" value="ThcOx"/>
    <property type="match status" value="1"/>
</dbReference>
<protein>
    <submittedName>
        <fullName evidence="3">SagB/ThcOx family dehydrogenase</fullName>
    </submittedName>
</protein>
<proteinExistence type="predicted"/>
<comment type="caution">
    <text evidence="3">The sequence shown here is derived from an EMBL/GenBank/DDBJ whole genome shotgun (WGS) entry which is preliminary data.</text>
</comment>